<dbReference type="OrthoDB" id="9793083at2"/>
<feature type="domain" description="AB hydrolase-1" evidence="2">
    <location>
        <begin position="22"/>
        <end position="244"/>
    </location>
</feature>
<proteinExistence type="predicted"/>
<evidence type="ECO:0000313" key="4">
    <source>
        <dbReference type="Proteomes" id="UP000093391"/>
    </source>
</evidence>
<accession>A0A1B2LYQ9</accession>
<reference evidence="3 4" key="1">
    <citation type="submission" date="2016-08" db="EMBL/GenBank/DDBJ databases">
        <authorList>
            <person name="Seilhamer J.J."/>
        </authorList>
    </citation>
    <scope>NUCLEOTIDE SEQUENCE [LARGE SCALE GENOMIC DNA]</scope>
    <source>
        <strain evidence="3 4">BRTC-1</strain>
    </source>
</reference>
<sequence length="259" mass="27923">MAHFRSDQAEIHYQVFGDPNKPALVFSNSLGTALSMWQAQIDFFQHNYYVICYDNRGHGQSSAPTGPYQLAQLGQDVIALLDHLGIQRAHFCGISMGGLIGQWLAIDAPTRFDRVIICNSAAKVGQTQAWLERATAVRRDGLAAIAATAASRWFRPAFIAQHPTSVQDLAAQLAAGSAEGYASCCEALAAADLRQQIQQITTPVLIIAGQYDPITTVADADAMQAAIPQSQRCILAASHISNIEQAQAFNHAVADFLKA</sequence>
<dbReference type="Proteomes" id="UP000093391">
    <property type="component" value="Chromosome"/>
</dbReference>
<dbReference type="GO" id="GO:0047570">
    <property type="term" value="F:3-oxoadipate enol-lactonase activity"/>
    <property type="evidence" value="ECO:0007669"/>
    <property type="project" value="UniProtKB-UniRule"/>
</dbReference>
<dbReference type="GO" id="GO:0042952">
    <property type="term" value="P:beta-ketoadipate pathway"/>
    <property type="evidence" value="ECO:0007669"/>
    <property type="project" value="UniProtKB-UniRule"/>
</dbReference>
<protein>
    <recommendedName>
        <fullName evidence="1">3-oxoadipate enol-lactonase</fullName>
        <ecNumber evidence="1">3.1.1.24</ecNumber>
    </recommendedName>
</protein>
<dbReference type="InterPro" id="IPR000073">
    <property type="entry name" value="AB_hydrolase_1"/>
</dbReference>
<evidence type="ECO:0000259" key="2">
    <source>
        <dbReference type="Pfam" id="PF00561"/>
    </source>
</evidence>
<dbReference type="PRINTS" id="PR00111">
    <property type="entry name" value="ABHYDROLASE"/>
</dbReference>
<dbReference type="NCBIfam" id="TIGR02427">
    <property type="entry name" value="protocat_pcaD"/>
    <property type="match status" value="1"/>
</dbReference>
<dbReference type="AlphaFoldDB" id="A0A1B2LYQ9"/>
<dbReference type="PANTHER" id="PTHR43433">
    <property type="entry name" value="HYDROLASE, ALPHA/BETA FOLD FAMILY PROTEIN"/>
    <property type="match status" value="1"/>
</dbReference>
<dbReference type="Gene3D" id="3.40.50.1820">
    <property type="entry name" value="alpha/beta hydrolase"/>
    <property type="match status" value="1"/>
</dbReference>
<dbReference type="EMBL" id="CP016895">
    <property type="protein sequence ID" value="AOA57913.1"/>
    <property type="molecule type" value="Genomic_DNA"/>
</dbReference>
<dbReference type="EC" id="3.1.1.24" evidence="1"/>
<dbReference type="RefSeq" id="WP_067553529.1">
    <property type="nucleotide sequence ID" value="NZ_CP016895.1"/>
</dbReference>
<dbReference type="InterPro" id="IPR026968">
    <property type="entry name" value="PcaD/CatD"/>
</dbReference>
<dbReference type="InterPro" id="IPR050471">
    <property type="entry name" value="AB_hydrolase"/>
</dbReference>
<evidence type="ECO:0000256" key="1">
    <source>
        <dbReference type="NCBIfam" id="TIGR02427"/>
    </source>
</evidence>
<dbReference type="SUPFAM" id="SSF53474">
    <property type="entry name" value="alpha/beta-Hydrolases"/>
    <property type="match status" value="1"/>
</dbReference>
<evidence type="ECO:0000313" key="3">
    <source>
        <dbReference type="EMBL" id="AOA57913.1"/>
    </source>
</evidence>
<dbReference type="Pfam" id="PF00561">
    <property type="entry name" value="Abhydrolase_1"/>
    <property type="match status" value="1"/>
</dbReference>
<dbReference type="KEGG" id="ala:BFG52_05810"/>
<dbReference type="PANTHER" id="PTHR43433:SF5">
    <property type="entry name" value="AB HYDROLASE-1 DOMAIN-CONTAINING PROTEIN"/>
    <property type="match status" value="1"/>
</dbReference>
<organism evidence="3 4">
    <name type="scientific">Acinetobacter larvae</name>
    <dbReference type="NCBI Taxonomy" id="1789224"/>
    <lineage>
        <taxon>Bacteria</taxon>
        <taxon>Pseudomonadati</taxon>
        <taxon>Pseudomonadota</taxon>
        <taxon>Gammaproteobacteria</taxon>
        <taxon>Moraxellales</taxon>
        <taxon>Moraxellaceae</taxon>
        <taxon>Acinetobacter</taxon>
    </lineage>
</organism>
<dbReference type="InterPro" id="IPR029058">
    <property type="entry name" value="AB_hydrolase_fold"/>
</dbReference>
<gene>
    <name evidence="3" type="ORF">BFG52_05810</name>
</gene>
<keyword evidence="4" id="KW-1185">Reference proteome</keyword>
<dbReference type="STRING" id="1789224.BFG52_05810"/>
<name>A0A1B2LYQ9_9GAMM</name>